<dbReference type="EMBL" id="SPMY01000080">
    <property type="protein sequence ID" value="NMQ29956.1"/>
    <property type="molecule type" value="Genomic_DNA"/>
</dbReference>
<reference evidence="1 2" key="1">
    <citation type="submission" date="2019-03" db="EMBL/GenBank/DDBJ databases">
        <title>Metabolic reconstructions from genomes of highly enriched 'Candidatus Accumulibacter' and 'Candidatus Competibacter' bioreactor populations.</title>
        <authorList>
            <person name="Annavajhala M.K."/>
            <person name="Welles L."/>
            <person name="Abbas B."/>
            <person name="Sorokin D."/>
            <person name="Park H."/>
            <person name="Van Loosdrecht M."/>
            <person name="Chandran K."/>
        </authorList>
    </citation>
    <scope>NUCLEOTIDE SEQUENCE [LARGE SCALE GENOMIC DNA]</scope>
    <source>
        <strain evidence="1 2">SBR_S</strain>
    </source>
</reference>
<gene>
    <name evidence="1" type="ORF">E4Q23_20665</name>
</gene>
<accession>A0ABX1U0C0</accession>
<proteinExistence type="predicted"/>
<evidence type="ECO:0000313" key="2">
    <source>
        <dbReference type="Proteomes" id="UP000749010"/>
    </source>
</evidence>
<keyword evidence="2" id="KW-1185">Reference proteome</keyword>
<name>A0ABX1U0C0_9PROT</name>
<sequence length="61" mass="6708">MEDNSGLSSRGLFLMIETLFTQALGLVAPWQVAEVIFKPESGRIDFQVRFGAANHACPALR</sequence>
<dbReference type="Proteomes" id="UP000749010">
    <property type="component" value="Unassembled WGS sequence"/>
</dbReference>
<feature type="non-terminal residue" evidence="1">
    <location>
        <position position="61"/>
    </location>
</feature>
<protein>
    <submittedName>
        <fullName evidence="1">ISL3 family transposase</fullName>
    </submittedName>
</protein>
<evidence type="ECO:0000313" key="1">
    <source>
        <dbReference type="EMBL" id="NMQ29956.1"/>
    </source>
</evidence>
<comment type="caution">
    <text evidence="1">The sequence shown here is derived from an EMBL/GenBank/DDBJ whole genome shotgun (WGS) entry which is preliminary data.</text>
</comment>
<organism evidence="1 2">
    <name type="scientific">Candidatus Accumulibacter phosphatis</name>
    <dbReference type="NCBI Taxonomy" id="327160"/>
    <lineage>
        <taxon>Bacteria</taxon>
        <taxon>Pseudomonadati</taxon>
        <taxon>Pseudomonadota</taxon>
        <taxon>Betaproteobacteria</taxon>
        <taxon>Candidatus Accumulibacter</taxon>
    </lineage>
</organism>